<keyword evidence="3" id="KW-1185">Reference proteome</keyword>
<accession>A0A8E0VHM5</accession>
<evidence type="ECO:0000313" key="2">
    <source>
        <dbReference type="EMBL" id="KAA0186332.1"/>
    </source>
</evidence>
<feature type="compositionally biased region" description="Polar residues" evidence="1">
    <location>
        <begin position="127"/>
        <end position="149"/>
    </location>
</feature>
<dbReference type="OrthoDB" id="6261336at2759"/>
<sequence length="467" mass="50733">MASPSTLSASAELGLADRLVREIPPPSPSSQSSRSSSFDSFSTRVGSVDNRIGSSLSPSSFGDVSERETHVGATVQPPLFRRNLSDSGPTIRPHTRIFDPRRNTLAAPIHPFTTSASLPAGSESPKPVSSYTRSTTTPIFNSNQKPSTVNRDHHPSAWTTISRREELKQPLDIKVDDTGKWKSNGYTSLSTQKADIGTQTELSPDWILSPDADRGSCESLPSDLLSGGPVLQTWPLSLQSVVRPTDVDSEVERANLNGWNASSADVNSFVDEDSQTERTETSGSPTPVPSPTSMVQTNRSAFSRPLMRRHSMKGAVSERPITLTLGEQPNLQSHRLSLSRPVRSTLGSPIYGTGTTDAPRCRSVHFSSDVLVAHTGSGPEPLLLSSAPLKEPAPCEVNDDRSRSKPISKPFIIGPRRFSLSGRQQPTETNFQELQISINQNQPQPRLPRPTPFRRNLVPRGASEPNL</sequence>
<evidence type="ECO:0000256" key="1">
    <source>
        <dbReference type="SAM" id="MobiDB-lite"/>
    </source>
</evidence>
<feature type="compositionally biased region" description="Low complexity" evidence="1">
    <location>
        <begin position="29"/>
        <end position="42"/>
    </location>
</feature>
<gene>
    <name evidence="2" type="ORF">FBUS_02068</name>
</gene>
<feature type="region of interest" description="Disordered" evidence="1">
    <location>
        <begin position="437"/>
        <end position="467"/>
    </location>
</feature>
<reference evidence="2" key="1">
    <citation type="submission" date="2019-05" db="EMBL/GenBank/DDBJ databases">
        <title>Annotation for the trematode Fasciolopsis buski.</title>
        <authorList>
            <person name="Choi Y.-J."/>
        </authorList>
    </citation>
    <scope>NUCLEOTIDE SEQUENCE</scope>
    <source>
        <strain evidence="2">HT</strain>
        <tissue evidence="2">Whole worm</tissue>
    </source>
</reference>
<proteinExistence type="predicted"/>
<comment type="caution">
    <text evidence="2">The sequence shown here is derived from an EMBL/GenBank/DDBJ whole genome shotgun (WGS) entry which is preliminary data.</text>
</comment>
<feature type="region of interest" description="Disordered" evidence="1">
    <location>
        <begin position="264"/>
        <end position="298"/>
    </location>
</feature>
<dbReference type="EMBL" id="LUCM01009828">
    <property type="protein sequence ID" value="KAA0186332.1"/>
    <property type="molecule type" value="Genomic_DNA"/>
</dbReference>
<organism evidence="2 3">
    <name type="scientific">Fasciolopsis buskii</name>
    <dbReference type="NCBI Taxonomy" id="27845"/>
    <lineage>
        <taxon>Eukaryota</taxon>
        <taxon>Metazoa</taxon>
        <taxon>Spiralia</taxon>
        <taxon>Lophotrochozoa</taxon>
        <taxon>Platyhelminthes</taxon>
        <taxon>Trematoda</taxon>
        <taxon>Digenea</taxon>
        <taxon>Plagiorchiida</taxon>
        <taxon>Echinostomata</taxon>
        <taxon>Echinostomatoidea</taxon>
        <taxon>Fasciolidae</taxon>
        <taxon>Fasciolopsis</taxon>
    </lineage>
</organism>
<evidence type="ECO:0000313" key="3">
    <source>
        <dbReference type="Proteomes" id="UP000728185"/>
    </source>
</evidence>
<dbReference type="Proteomes" id="UP000728185">
    <property type="component" value="Unassembled WGS sequence"/>
</dbReference>
<feature type="region of interest" description="Disordered" evidence="1">
    <location>
        <begin position="393"/>
        <end position="413"/>
    </location>
</feature>
<feature type="region of interest" description="Disordered" evidence="1">
    <location>
        <begin position="16"/>
        <end position="163"/>
    </location>
</feature>
<dbReference type="AlphaFoldDB" id="A0A8E0VHM5"/>
<feature type="compositionally biased region" description="Polar residues" evidence="1">
    <location>
        <begin position="52"/>
        <end position="62"/>
    </location>
</feature>
<name>A0A8E0VHM5_9TREM</name>
<protein>
    <submittedName>
        <fullName evidence="2">Uncharacterized protein</fullName>
    </submittedName>
</protein>